<dbReference type="PROSITE" id="PS50112">
    <property type="entry name" value="PAS"/>
    <property type="match status" value="1"/>
</dbReference>
<feature type="domain" description="PAS" evidence="11">
    <location>
        <begin position="167"/>
        <end position="212"/>
    </location>
</feature>
<keyword evidence="6" id="KW-0418">Kinase</keyword>
<dbReference type="SMART" id="SM00388">
    <property type="entry name" value="HisKA"/>
    <property type="match status" value="1"/>
</dbReference>
<dbReference type="Gene3D" id="3.30.565.10">
    <property type="entry name" value="Histidine kinase-like ATPase, C-terminal domain"/>
    <property type="match status" value="1"/>
</dbReference>
<dbReference type="EMBL" id="MCRJ01000030">
    <property type="protein sequence ID" value="ODN71079.1"/>
    <property type="molecule type" value="Genomic_DNA"/>
</dbReference>
<evidence type="ECO:0000259" key="12">
    <source>
        <dbReference type="PROSITE" id="PS50113"/>
    </source>
</evidence>
<keyword evidence="8" id="KW-0902">Two-component regulatory system</keyword>
<evidence type="ECO:0000256" key="1">
    <source>
        <dbReference type="ARBA" id="ARBA00000085"/>
    </source>
</evidence>
<evidence type="ECO:0000259" key="10">
    <source>
        <dbReference type="PROSITE" id="PS50109"/>
    </source>
</evidence>
<sequence>MPSVPASARQPEAVRRVLGMTRLSARPIYGDLRTSSEGATVVDMAASAGPGAGAIVATVSLETLIARHVPWWIAERYAVRLTDASGRMLVEKARVEPLDPRQRHEISFDPPLRGLMLSIAPYRVASEFSSRMLVAAIVGLALLAVLSLVVLQRHVARRRRIEQRLASETVFRRAMEDSLTIGMRARDHEGRILYVNAAFARMVGHPVEALTGLRPPMPYWTHDRLAETMARHAELARSAPMPQSFETRFRRPDGSEFDVLVYEAPLIDATGVHRGWMGSIIDITDRKAAAEFARAQAESLARTGRLVTLGEMASTLAHELNQPLAAIASYAAGSINMLSAERGDREPVLTALRKLSQQADRAGQIIRRIQDFVRKREPRFSLMRLDAVIEDTVAFVADDLRNLGVRIVTVVAPDLPPVVADRILIEQLLINLIRNGAEAMAPMPAAARILEVRAGRESGEVAITVADAGPGIDAEVAPRLFDAFVSTKAEGMGMGLNICRSIVELHRGRLVHRPGTGGGTVFTVTLPLPQEALPA</sequence>
<dbReference type="Gene3D" id="3.30.450.20">
    <property type="entry name" value="PAS domain"/>
    <property type="match status" value="1"/>
</dbReference>
<dbReference type="PANTHER" id="PTHR43065">
    <property type="entry name" value="SENSOR HISTIDINE KINASE"/>
    <property type="match status" value="1"/>
</dbReference>
<dbReference type="InterPro" id="IPR001610">
    <property type="entry name" value="PAC"/>
</dbReference>
<dbReference type="CDD" id="cd00130">
    <property type="entry name" value="PAS"/>
    <property type="match status" value="1"/>
</dbReference>
<dbReference type="InterPro" id="IPR003594">
    <property type="entry name" value="HATPase_dom"/>
</dbReference>
<dbReference type="InterPro" id="IPR036890">
    <property type="entry name" value="HATPase_C_sf"/>
</dbReference>
<dbReference type="SUPFAM" id="SSF55874">
    <property type="entry name" value="ATPase domain of HSP90 chaperone/DNA topoisomerase II/histidine kinase"/>
    <property type="match status" value="1"/>
</dbReference>
<proteinExistence type="predicted"/>
<dbReference type="SUPFAM" id="SSF55785">
    <property type="entry name" value="PYP-like sensor domain (PAS domain)"/>
    <property type="match status" value="1"/>
</dbReference>
<dbReference type="InterPro" id="IPR000700">
    <property type="entry name" value="PAS-assoc_C"/>
</dbReference>
<evidence type="ECO:0000256" key="8">
    <source>
        <dbReference type="ARBA" id="ARBA00023012"/>
    </source>
</evidence>
<dbReference type="InterPro" id="IPR000014">
    <property type="entry name" value="PAS"/>
</dbReference>
<dbReference type="Pfam" id="PF00512">
    <property type="entry name" value="HisKA"/>
    <property type="match status" value="1"/>
</dbReference>
<dbReference type="Gene3D" id="1.10.287.130">
    <property type="match status" value="1"/>
</dbReference>
<evidence type="ECO:0000313" key="13">
    <source>
        <dbReference type="EMBL" id="ODN71079.1"/>
    </source>
</evidence>
<dbReference type="PROSITE" id="PS50113">
    <property type="entry name" value="PAC"/>
    <property type="match status" value="1"/>
</dbReference>
<dbReference type="InterPro" id="IPR005467">
    <property type="entry name" value="His_kinase_dom"/>
</dbReference>
<protein>
    <recommendedName>
        <fullName evidence="2">histidine kinase</fullName>
        <ecNumber evidence="2">2.7.13.3</ecNumber>
    </recommendedName>
</protein>
<name>A0A1E3H430_9HYPH</name>
<dbReference type="PATRIC" id="fig|1439726.3.peg.1656"/>
<accession>A0A1E3H430</accession>
<comment type="catalytic activity">
    <reaction evidence="1">
        <text>ATP + protein L-histidine = ADP + protein N-phospho-L-histidine.</text>
        <dbReference type="EC" id="2.7.13.3"/>
    </reaction>
</comment>
<evidence type="ECO:0000256" key="4">
    <source>
        <dbReference type="ARBA" id="ARBA00022679"/>
    </source>
</evidence>
<evidence type="ECO:0000256" key="7">
    <source>
        <dbReference type="ARBA" id="ARBA00022840"/>
    </source>
</evidence>
<keyword evidence="7" id="KW-0067">ATP-binding</keyword>
<feature type="transmembrane region" description="Helical" evidence="9">
    <location>
        <begin position="132"/>
        <end position="151"/>
    </location>
</feature>
<dbReference type="InterPro" id="IPR035965">
    <property type="entry name" value="PAS-like_dom_sf"/>
</dbReference>
<keyword evidence="9" id="KW-0812">Transmembrane</keyword>
<dbReference type="GO" id="GO:0006355">
    <property type="term" value="P:regulation of DNA-templated transcription"/>
    <property type="evidence" value="ECO:0007669"/>
    <property type="project" value="InterPro"/>
</dbReference>
<evidence type="ECO:0000256" key="9">
    <source>
        <dbReference type="SAM" id="Phobius"/>
    </source>
</evidence>
<dbReference type="InterPro" id="IPR003661">
    <property type="entry name" value="HisK_dim/P_dom"/>
</dbReference>
<dbReference type="AlphaFoldDB" id="A0A1E3H430"/>
<organism evidence="13 14">
    <name type="scientific">Methylobrevis pamukkalensis</name>
    <dbReference type="NCBI Taxonomy" id="1439726"/>
    <lineage>
        <taxon>Bacteria</taxon>
        <taxon>Pseudomonadati</taxon>
        <taxon>Pseudomonadota</taxon>
        <taxon>Alphaproteobacteria</taxon>
        <taxon>Hyphomicrobiales</taxon>
        <taxon>Pleomorphomonadaceae</taxon>
        <taxon>Methylobrevis</taxon>
    </lineage>
</organism>
<dbReference type="InterPro" id="IPR004358">
    <property type="entry name" value="Sig_transdc_His_kin-like_C"/>
</dbReference>
<keyword evidence="14" id="KW-1185">Reference proteome</keyword>
<dbReference type="PANTHER" id="PTHR43065:SF10">
    <property type="entry name" value="PEROXIDE STRESS-ACTIVATED HISTIDINE KINASE MAK3"/>
    <property type="match status" value="1"/>
</dbReference>
<evidence type="ECO:0000256" key="6">
    <source>
        <dbReference type="ARBA" id="ARBA00022777"/>
    </source>
</evidence>
<dbReference type="CDD" id="cd00082">
    <property type="entry name" value="HisKA"/>
    <property type="match status" value="1"/>
</dbReference>
<comment type="caution">
    <text evidence="13">The sequence shown here is derived from an EMBL/GenBank/DDBJ whole genome shotgun (WGS) entry which is preliminary data.</text>
</comment>
<gene>
    <name evidence="13" type="primary">fixL_4</name>
    <name evidence="13" type="ORF">A6302_01571</name>
</gene>
<feature type="domain" description="Histidine kinase" evidence="10">
    <location>
        <begin position="315"/>
        <end position="530"/>
    </location>
</feature>
<dbReference type="GO" id="GO:0000155">
    <property type="term" value="F:phosphorelay sensor kinase activity"/>
    <property type="evidence" value="ECO:0007669"/>
    <property type="project" value="InterPro"/>
</dbReference>
<dbReference type="NCBIfam" id="TIGR00229">
    <property type="entry name" value="sensory_box"/>
    <property type="match status" value="1"/>
</dbReference>
<dbReference type="SMART" id="SM00387">
    <property type="entry name" value="HATPase_c"/>
    <property type="match status" value="1"/>
</dbReference>
<dbReference type="EC" id="2.7.13.3" evidence="2"/>
<feature type="domain" description="PAC" evidence="12">
    <location>
        <begin position="243"/>
        <end position="295"/>
    </location>
</feature>
<keyword evidence="5" id="KW-0547">Nucleotide-binding</keyword>
<reference evidence="13 14" key="1">
    <citation type="submission" date="2016-07" db="EMBL/GenBank/DDBJ databases">
        <title>Draft Genome Sequence of Methylobrevis pamukkalensis PK2.</title>
        <authorList>
            <person name="Vasilenko O.V."/>
            <person name="Doronina N.V."/>
            <person name="Shmareva M.N."/>
            <person name="Tarlachkov S.V."/>
            <person name="Mustakhimov I."/>
            <person name="Trotsenko Y.A."/>
        </authorList>
    </citation>
    <scope>NUCLEOTIDE SEQUENCE [LARGE SCALE GENOMIC DNA]</scope>
    <source>
        <strain evidence="13 14">PK2</strain>
    </source>
</reference>
<keyword evidence="9" id="KW-0472">Membrane</keyword>
<dbReference type="PRINTS" id="PR00344">
    <property type="entry name" value="BCTRLSENSOR"/>
</dbReference>
<dbReference type="Pfam" id="PF02518">
    <property type="entry name" value="HATPase_c"/>
    <property type="match status" value="1"/>
</dbReference>
<dbReference type="SMART" id="SM00086">
    <property type="entry name" value="PAC"/>
    <property type="match status" value="1"/>
</dbReference>
<keyword evidence="4 13" id="KW-0808">Transferase</keyword>
<dbReference type="SUPFAM" id="SSF47384">
    <property type="entry name" value="Homodimeric domain of signal transducing histidine kinase"/>
    <property type="match status" value="1"/>
</dbReference>
<evidence type="ECO:0000256" key="5">
    <source>
        <dbReference type="ARBA" id="ARBA00022741"/>
    </source>
</evidence>
<evidence type="ECO:0000256" key="2">
    <source>
        <dbReference type="ARBA" id="ARBA00012438"/>
    </source>
</evidence>
<dbReference type="Pfam" id="PF00989">
    <property type="entry name" value="PAS"/>
    <property type="match status" value="1"/>
</dbReference>
<evidence type="ECO:0000259" key="11">
    <source>
        <dbReference type="PROSITE" id="PS50112"/>
    </source>
</evidence>
<dbReference type="InterPro" id="IPR013767">
    <property type="entry name" value="PAS_fold"/>
</dbReference>
<dbReference type="InterPro" id="IPR036097">
    <property type="entry name" value="HisK_dim/P_sf"/>
</dbReference>
<dbReference type="PROSITE" id="PS50109">
    <property type="entry name" value="HIS_KIN"/>
    <property type="match status" value="1"/>
</dbReference>
<keyword evidence="9" id="KW-1133">Transmembrane helix</keyword>
<evidence type="ECO:0000313" key="14">
    <source>
        <dbReference type="Proteomes" id="UP000094622"/>
    </source>
</evidence>
<dbReference type="Proteomes" id="UP000094622">
    <property type="component" value="Unassembled WGS sequence"/>
</dbReference>
<evidence type="ECO:0000256" key="3">
    <source>
        <dbReference type="ARBA" id="ARBA00022553"/>
    </source>
</evidence>
<dbReference type="GO" id="GO:0005524">
    <property type="term" value="F:ATP binding"/>
    <property type="evidence" value="ECO:0007669"/>
    <property type="project" value="UniProtKB-KW"/>
</dbReference>
<keyword evidence="3" id="KW-0597">Phosphoprotein</keyword>